<evidence type="ECO:0000313" key="12">
    <source>
        <dbReference type="Proteomes" id="UP000516437"/>
    </source>
</evidence>
<name>A0A6A1WGQ8_9ROSI</name>
<organism evidence="11 12">
    <name type="scientific">Morella rubra</name>
    <name type="common">Chinese bayberry</name>
    <dbReference type="NCBI Taxonomy" id="262757"/>
    <lineage>
        <taxon>Eukaryota</taxon>
        <taxon>Viridiplantae</taxon>
        <taxon>Streptophyta</taxon>
        <taxon>Embryophyta</taxon>
        <taxon>Tracheophyta</taxon>
        <taxon>Spermatophyta</taxon>
        <taxon>Magnoliopsida</taxon>
        <taxon>eudicotyledons</taxon>
        <taxon>Gunneridae</taxon>
        <taxon>Pentapetalae</taxon>
        <taxon>rosids</taxon>
        <taxon>fabids</taxon>
        <taxon>Fagales</taxon>
        <taxon>Myricaceae</taxon>
        <taxon>Morella</taxon>
    </lineage>
</organism>
<dbReference type="OrthoDB" id="1924823at2759"/>
<evidence type="ECO:0000256" key="5">
    <source>
        <dbReference type="ARBA" id="ARBA00022692"/>
    </source>
</evidence>
<comment type="subunit">
    <text evidence="3 8">Homodimer and heterodimers.</text>
</comment>
<comment type="caution">
    <text evidence="8">Lacks conserved residue(s) required for the propagation of feature annotation.</text>
</comment>
<keyword evidence="4 8" id="KW-1003">Cell membrane</keyword>
<feature type="region of interest" description="Disordered" evidence="9">
    <location>
        <begin position="1"/>
        <end position="25"/>
    </location>
</feature>
<feature type="domain" description="Casparian strip membrane protein" evidence="10">
    <location>
        <begin position="59"/>
        <end position="188"/>
    </location>
</feature>
<evidence type="ECO:0000256" key="9">
    <source>
        <dbReference type="SAM" id="MobiDB-lite"/>
    </source>
</evidence>
<keyword evidence="5 8" id="KW-0812">Transmembrane</keyword>
<evidence type="ECO:0000256" key="8">
    <source>
        <dbReference type="RuleBase" id="RU361233"/>
    </source>
</evidence>
<evidence type="ECO:0000259" key="10">
    <source>
        <dbReference type="Pfam" id="PF04535"/>
    </source>
</evidence>
<dbReference type="PANTHER" id="PTHR33573">
    <property type="entry name" value="CASP-LIKE PROTEIN 4A4"/>
    <property type="match status" value="1"/>
</dbReference>
<evidence type="ECO:0000256" key="1">
    <source>
        <dbReference type="ARBA" id="ARBA00004651"/>
    </source>
</evidence>
<comment type="caution">
    <text evidence="11">The sequence shown here is derived from an EMBL/GenBank/DDBJ whole genome shotgun (WGS) entry which is preliminary data.</text>
</comment>
<accession>A0A6A1WGQ8</accession>
<keyword evidence="7 8" id="KW-0472">Membrane</keyword>
<evidence type="ECO:0000256" key="4">
    <source>
        <dbReference type="ARBA" id="ARBA00022475"/>
    </source>
</evidence>
<dbReference type="Pfam" id="PF04535">
    <property type="entry name" value="CASP_dom"/>
    <property type="match status" value="1"/>
</dbReference>
<evidence type="ECO:0000256" key="6">
    <source>
        <dbReference type="ARBA" id="ARBA00022989"/>
    </source>
</evidence>
<comment type="similarity">
    <text evidence="2 8">Belongs to the Casparian strip membrane proteins (CASP) family.</text>
</comment>
<dbReference type="EMBL" id="RXIC02000020">
    <property type="protein sequence ID" value="KAB1224509.1"/>
    <property type="molecule type" value="Genomic_DNA"/>
</dbReference>
<evidence type="ECO:0000313" key="11">
    <source>
        <dbReference type="EMBL" id="KAB1224509.1"/>
    </source>
</evidence>
<keyword evidence="6 8" id="KW-1133">Transmembrane helix</keyword>
<protein>
    <recommendedName>
        <fullName evidence="8">CASP-like protein</fullName>
    </recommendedName>
</protein>
<proteinExistence type="inferred from homology"/>
<comment type="subcellular location">
    <subcellularLocation>
        <location evidence="1 8">Cell membrane</location>
        <topology evidence="1 8">Multi-pass membrane protein</topology>
    </subcellularLocation>
</comment>
<gene>
    <name evidence="11" type="ORF">CJ030_MR2G016398</name>
</gene>
<dbReference type="PANTHER" id="PTHR33573:SF57">
    <property type="entry name" value="CASP-LIKE PROTEIN 4B1"/>
    <property type="match status" value="1"/>
</dbReference>
<reference evidence="11 12" key="1">
    <citation type="journal article" date="2019" name="Plant Biotechnol. J.">
        <title>The red bayberry genome and genetic basis of sex determination.</title>
        <authorList>
            <person name="Jia H.M."/>
            <person name="Jia H.J."/>
            <person name="Cai Q.L."/>
            <person name="Wang Y."/>
            <person name="Zhao H.B."/>
            <person name="Yang W.F."/>
            <person name="Wang G.Y."/>
            <person name="Li Y.H."/>
            <person name="Zhan D.L."/>
            <person name="Shen Y.T."/>
            <person name="Niu Q.F."/>
            <person name="Chang L."/>
            <person name="Qiu J."/>
            <person name="Zhao L."/>
            <person name="Xie H.B."/>
            <person name="Fu W.Y."/>
            <person name="Jin J."/>
            <person name="Li X.W."/>
            <person name="Jiao Y."/>
            <person name="Zhou C.C."/>
            <person name="Tu T."/>
            <person name="Chai C.Y."/>
            <person name="Gao J.L."/>
            <person name="Fan L.J."/>
            <person name="van de Weg E."/>
            <person name="Wang J.Y."/>
            <person name="Gao Z.S."/>
        </authorList>
    </citation>
    <scope>NUCLEOTIDE SEQUENCE [LARGE SCALE GENOMIC DNA]</scope>
    <source>
        <tissue evidence="11">Leaves</tissue>
    </source>
</reference>
<dbReference type="GO" id="GO:0005886">
    <property type="term" value="C:plasma membrane"/>
    <property type="evidence" value="ECO:0007669"/>
    <property type="project" value="UniProtKB-SubCell"/>
</dbReference>
<feature type="transmembrane region" description="Helical" evidence="8">
    <location>
        <begin position="136"/>
        <end position="157"/>
    </location>
</feature>
<dbReference type="Proteomes" id="UP000516437">
    <property type="component" value="Chromosome 2"/>
</dbReference>
<dbReference type="InterPro" id="IPR006702">
    <property type="entry name" value="CASP_dom"/>
</dbReference>
<evidence type="ECO:0000256" key="3">
    <source>
        <dbReference type="ARBA" id="ARBA00011489"/>
    </source>
</evidence>
<keyword evidence="12" id="KW-1185">Reference proteome</keyword>
<evidence type="ECO:0000256" key="7">
    <source>
        <dbReference type="ARBA" id="ARBA00023136"/>
    </source>
</evidence>
<feature type="transmembrane region" description="Helical" evidence="8">
    <location>
        <begin position="217"/>
        <end position="241"/>
    </location>
</feature>
<dbReference type="AlphaFoldDB" id="A0A6A1WGQ8"/>
<feature type="transmembrane region" description="Helical" evidence="8">
    <location>
        <begin position="63"/>
        <end position="82"/>
    </location>
</feature>
<evidence type="ECO:0000256" key="2">
    <source>
        <dbReference type="ARBA" id="ARBA00007651"/>
    </source>
</evidence>
<feature type="transmembrane region" description="Helical" evidence="8">
    <location>
        <begin position="97"/>
        <end position="116"/>
    </location>
</feature>
<feature type="transmembrane region" description="Helical" evidence="8">
    <location>
        <begin position="177"/>
        <end position="196"/>
    </location>
</feature>
<sequence>MAVSDGQTTKEEVGSTPVEATAPTAFDLENQSTATARGTGTGGGVTEIVRRWKREDIIKRGSLALRGLALLFSLLSFIIMASNNHGDWKNYDQYEEYRYLLAIGILSTVYTGLQALRQVHELSTRKHLLQQRTSALLDFFGDQIMAYLLISAASSAVPLTNRIRESADNLFSDTSAASISMAFLAFFALALSAMISGYKLSTQCLCLRHVSFLPLHYLHLCSYCIEFIVYPICFMQGSWAFPALQEFVDV</sequence>